<dbReference type="Gramene" id="OIS95827">
    <property type="protein sequence ID" value="OIS95827"/>
    <property type="gene ID" value="A4A49_54910"/>
</dbReference>
<proteinExistence type="predicted"/>
<organism evidence="2 3">
    <name type="scientific">Nicotiana attenuata</name>
    <name type="common">Coyote tobacco</name>
    <dbReference type="NCBI Taxonomy" id="49451"/>
    <lineage>
        <taxon>Eukaryota</taxon>
        <taxon>Viridiplantae</taxon>
        <taxon>Streptophyta</taxon>
        <taxon>Embryophyta</taxon>
        <taxon>Tracheophyta</taxon>
        <taxon>Spermatophyta</taxon>
        <taxon>Magnoliopsida</taxon>
        <taxon>eudicotyledons</taxon>
        <taxon>Gunneridae</taxon>
        <taxon>Pentapetalae</taxon>
        <taxon>asterids</taxon>
        <taxon>lamiids</taxon>
        <taxon>Solanales</taxon>
        <taxon>Solanaceae</taxon>
        <taxon>Nicotianoideae</taxon>
        <taxon>Nicotianeae</taxon>
        <taxon>Nicotiana</taxon>
    </lineage>
</organism>
<dbReference type="EMBL" id="MJEQ01037194">
    <property type="protein sequence ID" value="OIS95827.1"/>
    <property type="molecule type" value="Genomic_DNA"/>
</dbReference>
<comment type="caution">
    <text evidence="2">The sequence shown here is derived from an EMBL/GenBank/DDBJ whole genome shotgun (WGS) entry which is preliminary data.</text>
</comment>
<keyword evidence="3" id="KW-1185">Reference proteome</keyword>
<evidence type="ECO:0000313" key="3">
    <source>
        <dbReference type="Proteomes" id="UP000187609"/>
    </source>
</evidence>
<evidence type="ECO:0000256" key="1">
    <source>
        <dbReference type="SAM" id="Coils"/>
    </source>
</evidence>
<dbReference type="Proteomes" id="UP000187609">
    <property type="component" value="Unassembled WGS sequence"/>
</dbReference>
<feature type="coiled-coil region" evidence="1">
    <location>
        <begin position="68"/>
        <end position="95"/>
    </location>
</feature>
<accession>A0A1J6HU09</accession>
<dbReference type="SMR" id="A0A1J6HU09"/>
<reference evidence="2" key="1">
    <citation type="submission" date="2016-11" db="EMBL/GenBank/DDBJ databases">
        <title>The genome of Nicotiana attenuata.</title>
        <authorList>
            <person name="Xu S."/>
            <person name="Brockmoeller T."/>
            <person name="Gaquerel E."/>
            <person name="Navarro A."/>
            <person name="Kuhl H."/>
            <person name="Gase K."/>
            <person name="Ling Z."/>
            <person name="Zhou W."/>
            <person name="Kreitzer C."/>
            <person name="Stanke M."/>
            <person name="Tang H."/>
            <person name="Lyons E."/>
            <person name="Pandey P."/>
            <person name="Pandey S.P."/>
            <person name="Timmermann B."/>
            <person name="Baldwin I.T."/>
        </authorList>
    </citation>
    <scope>NUCLEOTIDE SEQUENCE [LARGE SCALE GENOMIC DNA]</scope>
    <source>
        <strain evidence="2">UT</strain>
    </source>
</reference>
<evidence type="ECO:0000313" key="2">
    <source>
        <dbReference type="EMBL" id="OIS95827.1"/>
    </source>
</evidence>
<dbReference type="OMA" id="MACGGRK"/>
<gene>
    <name evidence="2" type="ORF">A4A49_54910</name>
</gene>
<dbReference type="AlphaFoldDB" id="A0A1J6HU09"/>
<sequence>MMLSSQPKFAVATKMACCRKRNFSQVSDFDDMLLEKDEKQLRAMMLKNRFANIIFKSEQQLLGKDFDQQLLMKQKVQLREEIKKAELKKQRQREREAARIAIESIKRTVNFDDGLNAERELLMLIRAA</sequence>
<protein>
    <submittedName>
        <fullName evidence="2">Uncharacterized protein</fullName>
    </submittedName>
</protein>
<name>A0A1J6HU09_NICAT</name>
<keyword evidence="1" id="KW-0175">Coiled coil</keyword>